<accession>A0A8H4RW64</accession>
<dbReference type="EMBL" id="JAAMPI010000082">
    <property type="protein sequence ID" value="KAF4636114.1"/>
    <property type="molecule type" value="Genomic_DNA"/>
</dbReference>
<evidence type="ECO:0000313" key="4">
    <source>
        <dbReference type="Proteomes" id="UP000566819"/>
    </source>
</evidence>
<feature type="region of interest" description="Disordered" evidence="2">
    <location>
        <begin position="1"/>
        <end position="36"/>
    </location>
</feature>
<evidence type="ECO:0008006" key="5">
    <source>
        <dbReference type="Google" id="ProtNLM"/>
    </source>
</evidence>
<reference evidence="3 4" key="1">
    <citation type="submission" date="2020-03" db="EMBL/GenBank/DDBJ databases">
        <title>Draft Genome Sequence of Cudoniella acicularis.</title>
        <authorList>
            <person name="Buettner E."/>
            <person name="Kellner H."/>
        </authorList>
    </citation>
    <scope>NUCLEOTIDE SEQUENCE [LARGE SCALE GENOMIC DNA]</scope>
    <source>
        <strain evidence="3 4">DSM 108380</strain>
    </source>
</reference>
<evidence type="ECO:0000256" key="2">
    <source>
        <dbReference type="SAM" id="MobiDB-lite"/>
    </source>
</evidence>
<gene>
    <name evidence="3" type="ORF">G7Y89_g1971</name>
</gene>
<dbReference type="OrthoDB" id="1862401at2759"/>
<dbReference type="InterPro" id="IPR023213">
    <property type="entry name" value="CAT-like_dom_sf"/>
</dbReference>
<proteinExistence type="predicted"/>
<comment type="caution">
    <text evidence="3">The sequence shown here is derived from an EMBL/GenBank/DDBJ whole genome shotgun (WGS) entry which is preliminary data.</text>
</comment>
<evidence type="ECO:0000313" key="3">
    <source>
        <dbReference type="EMBL" id="KAF4636114.1"/>
    </source>
</evidence>
<dbReference type="AlphaFoldDB" id="A0A8H4RW64"/>
<organism evidence="3 4">
    <name type="scientific">Cudoniella acicularis</name>
    <dbReference type="NCBI Taxonomy" id="354080"/>
    <lineage>
        <taxon>Eukaryota</taxon>
        <taxon>Fungi</taxon>
        <taxon>Dikarya</taxon>
        <taxon>Ascomycota</taxon>
        <taxon>Pezizomycotina</taxon>
        <taxon>Leotiomycetes</taxon>
        <taxon>Helotiales</taxon>
        <taxon>Tricladiaceae</taxon>
        <taxon>Cudoniella</taxon>
    </lineage>
</organism>
<keyword evidence="4" id="KW-1185">Reference proteome</keyword>
<keyword evidence="1" id="KW-0808">Transferase</keyword>
<dbReference type="InterPro" id="IPR051283">
    <property type="entry name" value="Sec_Metabolite_Acyltrans"/>
</dbReference>
<sequence>MFRMENGNSDSKSNWNGRRGVHRKNPRYPSPGIARSLFPSQDNQTLCYFYEFMIGTMTESDHSRYLHMQLPALFSRSRQDSPLYLAAQAISHAVWAKSRGNDAHHMQVSRKRYVQSISALKAAIRDPIEVKRDENLYAVLLLCGYETITFDLEVLSAWGSHVDGAAALLRVRGKEQLSTPLQCNMFLFIRRNAVHSHVQLSRPVDPIFGELAEAVFPFENTEDRLLSRTIKVPQLQSLVNDILSQPSWSINESDIFELIRAAEDLDCGLADWAKNVPAGWSYSVATNLNSMSSTELSTSCYIPNFCAAAMTAINGDLQGISLNGRSSKDLVCVEDYDIFPKPSAKQKLSPLDMNMPRMYGSRWILCFPLSADADRVNVYEKLKEGLAHTIASIPWIAGEIGLEDGSDPENNRIKVVEGTGGVEFRCKDLTSILPSYTKLKKDNFPFSKLTTPLISPLQVLQASQPVLAAQANFIEGGLLLTVGVHHSVCDAIGLDTILETWALNTSAVASSRSFSEYDPISNDRMPLSQGHSANIADFPEYMILPTPPTDRTQMGPPAFEMPPMTSKIFYFSLEHLAGLKTAAKAYSTNDALCAFFWHHITAARNPNTNASDIEKTSNILFAVNIRGRTSPPLPPTYLGNASLGAITQRLPITSLKDPESGLAVAAAAIRSAVNNSNTPNRVPLTIGLLSSRPDAQDFKFACHGFLGPDLTSTSWADIGVRKRKWGVLGKPEGFRMPYEAADGTIAVLPRLEDGGLEVMAALESRAMERMVGSGEFVRFAEDWA</sequence>
<dbReference type="PANTHER" id="PTHR31896:SF64">
    <property type="entry name" value="TRICHOTHECENE 3-O-ACETYLTRANSFERASE"/>
    <property type="match status" value="1"/>
</dbReference>
<dbReference type="Gene3D" id="3.30.559.10">
    <property type="entry name" value="Chloramphenicol acetyltransferase-like domain"/>
    <property type="match status" value="2"/>
</dbReference>
<dbReference type="PANTHER" id="PTHR31896">
    <property type="entry name" value="FAMILY REGULATORY PROTEIN, PUTATIVE (AFU_ORTHOLOGUE AFUA_3G14730)-RELATED"/>
    <property type="match status" value="1"/>
</dbReference>
<evidence type="ECO:0000256" key="1">
    <source>
        <dbReference type="ARBA" id="ARBA00022679"/>
    </source>
</evidence>
<dbReference type="Proteomes" id="UP000566819">
    <property type="component" value="Unassembled WGS sequence"/>
</dbReference>
<protein>
    <recommendedName>
        <fullName evidence="5">Trichothecene 3-O-acetyltransferase</fullName>
    </recommendedName>
</protein>
<feature type="compositionally biased region" description="Polar residues" evidence="2">
    <location>
        <begin position="1"/>
        <end position="16"/>
    </location>
</feature>
<dbReference type="Pfam" id="PF02458">
    <property type="entry name" value="Transferase"/>
    <property type="match status" value="1"/>
</dbReference>
<dbReference type="GO" id="GO:0016740">
    <property type="term" value="F:transferase activity"/>
    <property type="evidence" value="ECO:0007669"/>
    <property type="project" value="UniProtKB-KW"/>
</dbReference>
<name>A0A8H4RW64_9HELO</name>
<dbReference type="Pfam" id="PF11951">
    <property type="entry name" value="Fungal_trans_2"/>
    <property type="match status" value="1"/>
</dbReference>
<dbReference type="InterPro" id="IPR021858">
    <property type="entry name" value="Fun_TF"/>
</dbReference>